<dbReference type="Gene3D" id="3.40.630.30">
    <property type="match status" value="1"/>
</dbReference>
<evidence type="ECO:0000259" key="1">
    <source>
        <dbReference type="PROSITE" id="PS51186"/>
    </source>
</evidence>
<reference evidence="2" key="1">
    <citation type="submission" date="2023-04" db="EMBL/GenBank/DDBJ databases">
        <title>Genomic characterization of faba bean (Vicia faba) microsymbionts in Mexican soils.</title>
        <authorList>
            <person name="Rivera Orduna F.N."/>
            <person name="Guevara-Luna J."/>
            <person name="Yan J."/>
            <person name="Arroyo-Herrera I."/>
            <person name="Li Y."/>
            <person name="Vasquez-Murrieta M.S."/>
            <person name="Wang E.T."/>
        </authorList>
    </citation>
    <scope>NUCLEOTIDE SEQUENCE</scope>
    <source>
        <strain evidence="2">CH26</strain>
    </source>
</reference>
<dbReference type="CDD" id="cd04301">
    <property type="entry name" value="NAT_SF"/>
    <property type="match status" value="1"/>
</dbReference>
<feature type="non-terminal residue" evidence="2">
    <location>
        <position position="1"/>
    </location>
</feature>
<gene>
    <name evidence="2" type="ORF">RJJ65_37910</name>
</gene>
<organism evidence="2 3">
    <name type="scientific">Rhizobium hidalgonense</name>
    <dbReference type="NCBI Taxonomy" id="1538159"/>
    <lineage>
        <taxon>Bacteria</taxon>
        <taxon>Pseudomonadati</taxon>
        <taxon>Pseudomonadota</taxon>
        <taxon>Alphaproteobacteria</taxon>
        <taxon>Hyphomicrobiales</taxon>
        <taxon>Rhizobiaceae</taxon>
        <taxon>Rhizobium/Agrobacterium group</taxon>
        <taxon>Rhizobium</taxon>
    </lineage>
</organism>
<comment type="caution">
    <text evidence="2">The sequence shown here is derived from an EMBL/GenBank/DDBJ whole genome shotgun (WGS) entry which is preliminary data.</text>
</comment>
<evidence type="ECO:0000313" key="2">
    <source>
        <dbReference type="EMBL" id="MDR9778319.1"/>
    </source>
</evidence>
<dbReference type="Proteomes" id="UP001268610">
    <property type="component" value="Unassembled WGS sequence"/>
</dbReference>
<dbReference type="InterPro" id="IPR016181">
    <property type="entry name" value="Acyl_CoA_acyltransferase"/>
</dbReference>
<dbReference type="RefSeq" id="WP_310866407.1">
    <property type="nucleotide sequence ID" value="NZ_JAVLSF010000691.1"/>
</dbReference>
<sequence length="147" mass="16351">DVQNIQDIQASCYETRYLEHADSFASKLNKTAQSCFIAELNEQAIAYLISLPVDTHTFPALNAAEFEYCDTPTLLYLHDLAVHANYRDAGAGHQLIKHVLAFTKQQHLDHIGLIAVQGSTHYWQKQGFKVCCPTPLGLSEKVASFGT</sequence>
<dbReference type="EMBL" id="JAVLSF010000691">
    <property type="protein sequence ID" value="MDR9778319.1"/>
    <property type="molecule type" value="Genomic_DNA"/>
</dbReference>
<feature type="domain" description="N-acetyltransferase" evidence="1">
    <location>
        <begin position="1"/>
        <end position="147"/>
    </location>
</feature>
<protein>
    <submittedName>
        <fullName evidence="2">GNAT family N-acetyltransferase</fullName>
    </submittedName>
</protein>
<feature type="non-terminal residue" evidence="2">
    <location>
        <position position="147"/>
    </location>
</feature>
<proteinExistence type="predicted"/>
<dbReference type="PROSITE" id="PS51186">
    <property type="entry name" value="GNAT"/>
    <property type="match status" value="1"/>
</dbReference>
<dbReference type="SUPFAM" id="SSF55729">
    <property type="entry name" value="Acyl-CoA N-acyltransferases (Nat)"/>
    <property type="match status" value="1"/>
</dbReference>
<evidence type="ECO:0000313" key="3">
    <source>
        <dbReference type="Proteomes" id="UP001268610"/>
    </source>
</evidence>
<dbReference type="AlphaFoldDB" id="A0AAJ2LS10"/>
<accession>A0AAJ2LS10</accession>
<dbReference type="GO" id="GO:0016747">
    <property type="term" value="F:acyltransferase activity, transferring groups other than amino-acyl groups"/>
    <property type="evidence" value="ECO:0007669"/>
    <property type="project" value="InterPro"/>
</dbReference>
<dbReference type="InterPro" id="IPR000182">
    <property type="entry name" value="GNAT_dom"/>
</dbReference>
<name>A0AAJ2LS10_9HYPH</name>
<dbReference type="Pfam" id="PF00583">
    <property type="entry name" value="Acetyltransf_1"/>
    <property type="match status" value="1"/>
</dbReference>